<dbReference type="EMBL" id="JAWDGP010000410">
    <property type="protein sequence ID" value="KAK3800839.1"/>
    <property type="molecule type" value="Genomic_DNA"/>
</dbReference>
<dbReference type="Proteomes" id="UP001283361">
    <property type="component" value="Unassembled WGS sequence"/>
</dbReference>
<dbReference type="AlphaFoldDB" id="A0AAE1B7H6"/>
<sequence>MSTSVQGSAEKKLGNIKLLKELFISHSESLPLHLPPACPPSYSTPISPAPPSITTRSRESKGENSPPGTRRPTVRQESNAERKLELRTELVCHLGDSCRVSSGVIRKQNLVPSLDLHAPGSLSRGGGGPSLGSELGVEIMSTYGN</sequence>
<feature type="region of interest" description="Disordered" evidence="1">
    <location>
        <begin position="34"/>
        <end position="82"/>
    </location>
</feature>
<comment type="caution">
    <text evidence="2">The sequence shown here is derived from an EMBL/GenBank/DDBJ whole genome shotgun (WGS) entry which is preliminary data.</text>
</comment>
<evidence type="ECO:0000256" key="1">
    <source>
        <dbReference type="SAM" id="MobiDB-lite"/>
    </source>
</evidence>
<gene>
    <name evidence="2" type="ORF">RRG08_008594</name>
</gene>
<protein>
    <submittedName>
        <fullName evidence="2">Uncharacterized protein</fullName>
    </submittedName>
</protein>
<keyword evidence="3" id="KW-1185">Reference proteome</keyword>
<evidence type="ECO:0000313" key="3">
    <source>
        <dbReference type="Proteomes" id="UP001283361"/>
    </source>
</evidence>
<evidence type="ECO:0000313" key="2">
    <source>
        <dbReference type="EMBL" id="KAK3800839.1"/>
    </source>
</evidence>
<reference evidence="2" key="1">
    <citation type="journal article" date="2023" name="G3 (Bethesda)">
        <title>A reference genome for the long-term kleptoplast-retaining sea slug Elysia crispata morphotype clarki.</title>
        <authorList>
            <person name="Eastman K.E."/>
            <person name="Pendleton A.L."/>
            <person name="Shaikh M.A."/>
            <person name="Suttiyut T."/>
            <person name="Ogas R."/>
            <person name="Tomko P."/>
            <person name="Gavelis G."/>
            <person name="Widhalm J.R."/>
            <person name="Wisecaver J.H."/>
        </authorList>
    </citation>
    <scope>NUCLEOTIDE SEQUENCE</scope>
    <source>
        <strain evidence="2">ECLA1</strain>
    </source>
</reference>
<accession>A0AAE1B7H6</accession>
<name>A0AAE1B7H6_9GAST</name>
<proteinExistence type="predicted"/>
<organism evidence="2 3">
    <name type="scientific">Elysia crispata</name>
    <name type="common">lettuce slug</name>
    <dbReference type="NCBI Taxonomy" id="231223"/>
    <lineage>
        <taxon>Eukaryota</taxon>
        <taxon>Metazoa</taxon>
        <taxon>Spiralia</taxon>
        <taxon>Lophotrochozoa</taxon>
        <taxon>Mollusca</taxon>
        <taxon>Gastropoda</taxon>
        <taxon>Heterobranchia</taxon>
        <taxon>Euthyneura</taxon>
        <taxon>Panpulmonata</taxon>
        <taxon>Sacoglossa</taxon>
        <taxon>Placobranchoidea</taxon>
        <taxon>Plakobranchidae</taxon>
        <taxon>Elysia</taxon>
    </lineage>
</organism>